<keyword evidence="5" id="KW-0012">Acyltransferase</keyword>
<comment type="caution">
    <text evidence="5">The sequence shown here is derived from an EMBL/GenBank/DDBJ whole genome shotgun (WGS) entry which is preliminary data.</text>
</comment>
<organism evidence="5">
    <name type="scientific">hydrocarbon metagenome</name>
    <dbReference type="NCBI Taxonomy" id="938273"/>
    <lineage>
        <taxon>unclassified sequences</taxon>
        <taxon>metagenomes</taxon>
        <taxon>ecological metagenomes</taxon>
    </lineage>
</organism>
<dbReference type="GO" id="GO:0005829">
    <property type="term" value="C:cytosol"/>
    <property type="evidence" value="ECO:0007669"/>
    <property type="project" value="TreeGrafter"/>
</dbReference>
<gene>
    <name evidence="5" type="ORF">ASZ90_008124</name>
</gene>
<dbReference type="PANTHER" id="PTHR43641:SF2">
    <property type="entry name" value="DEHYDRATASE YBIW-RELATED"/>
    <property type="match status" value="1"/>
</dbReference>
<evidence type="ECO:0000313" key="5">
    <source>
        <dbReference type="EMBL" id="KUG22106.1"/>
    </source>
</evidence>
<dbReference type="Pfam" id="PF01228">
    <property type="entry name" value="Gly_radical"/>
    <property type="match status" value="1"/>
</dbReference>
<evidence type="ECO:0000259" key="3">
    <source>
        <dbReference type="PROSITE" id="PS51149"/>
    </source>
</evidence>
<protein>
    <submittedName>
        <fullName evidence="5">Pyruvate formate-lyase</fullName>
        <ecNumber evidence="5">2.3.1.54</ecNumber>
    </submittedName>
</protein>
<dbReference type="EMBL" id="LNQE01000986">
    <property type="protein sequence ID" value="KUG22106.1"/>
    <property type="molecule type" value="Genomic_DNA"/>
</dbReference>
<dbReference type="InterPro" id="IPR019777">
    <property type="entry name" value="Form_AcTrfase_GR_CS"/>
</dbReference>
<dbReference type="PROSITE" id="PS00850">
    <property type="entry name" value="GLY_RADICAL_1"/>
    <property type="match status" value="1"/>
</dbReference>
<name>A0A0W8FMG0_9ZZZZ</name>
<dbReference type="InterPro" id="IPR004184">
    <property type="entry name" value="PFL_dom"/>
</dbReference>
<reference evidence="5" key="1">
    <citation type="journal article" date="2015" name="Proc. Natl. Acad. Sci. U.S.A.">
        <title>Networks of energetic and metabolic interactions define dynamics in microbial communities.</title>
        <authorList>
            <person name="Embree M."/>
            <person name="Liu J.K."/>
            <person name="Al-Bassam M.M."/>
            <person name="Zengler K."/>
        </authorList>
    </citation>
    <scope>NUCLEOTIDE SEQUENCE</scope>
</reference>
<feature type="domain" description="PFL" evidence="4">
    <location>
        <begin position="27"/>
        <end position="696"/>
    </location>
</feature>
<dbReference type="Pfam" id="PF02901">
    <property type="entry name" value="PFL-like"/>
    <property type="match status" value="1"/>
</dbReference>
<dbReference type="Gene3D" id="3.20.70.20">
    <property type="match status" value="1"/>
</dbReference>
<dbReference type="PANTHER" id="PTHR43641">
    <property type="entry name" value="FORMATE ACETYLTRANSFERASE 3-RELATED"/>
    <property type="match status" value="1"/>
</dbReference>
<accession>A0A0W8FMG0</accession>
<dbReference type="PROSITE" id="PS51149">
    <property type="entry name" value="GLY_RADICAL_2"/>
    <property type="match status" value="1"/>
</dbReference>
<keyword evidence="2 5" id="KW-0456">Lyase</keyword>
<evidence type="ECO:0000259" key="4">
    <source>
        <dbReference type="PROSITE" id="PS51554"/>
    </source>
</evidence>
<dbReference type="SUPFAM" id="SSF51998">
    <property type="entry name" value="PFL-like glycyl radical enzymes"/>
    <property type="match status" value="1"/>
</dbReference>
<keyword evidence="5" id="KW-0808">Transferase</keyword>
<dbReference type="GO" id="GO:0016829">
    <property type="term" value="F:lyase activity"/>
    <property type="evidence" value="ECO:0007669"/>
    <property type="project" value="UniProtKB-KW"/>
</dbReference>
<dbReference type="InterPro" id="IPR001150">
    <property type="entry name" value="Gly_radical"/>
</dbReference>
<keyword evidence="5" id="KW-0670">Pyruvate</keyword>
<dbReference type="InterPro" id="IPR051215">
    <property type="entry name" value="GRE"/>
</dbReference>
<dbReference type="PROSITE" id="PS51554">
    <property type="entry name" value="PFL"/>
    <property type="match status" value="1"/>
</dbReference>
<evidence type="ECO:0000256" key="2">
    <source>
        <dbReference type="ARBA" id="ARBA00023239"/>
    </source>
</evidence>
<proteinExistence type="predicted"/>
<dbReference type="AlphaFoldDB" id="A0A0W8FMG0"/>
<feature type="domain" description="Glycine radical" evidence="3">
    <location>
        <begin position="703"/>
        <end position="824"/>
    </location>
</feature>
<keyword evidence="1" id="KW-0556">Organic radical</keyword>
<dbReference type="GO" id="GO:0008861">
    <property type="term" value="F:formate C-acetyltransferase activity"/>
    <property type="evidence" value="ECO:0007669"/>
    <property type="project" value="UniProtKB-EC"/>
</dbReference>
<dbReference type="EC" id="2.3.1.54" evidence="5"/>
<evidence type="ECO:0000256" key="1">
    <source>
        <dbReference type="ARBA" id="ARBA00022818"/>
    </source>
</evidence>
<sequence>MSSLPNVMTSANPEASVQSEGFITPTSRIAAIKSDLLSTPYSICLERPKLLEKFWHSKEGRQSAKKEHPLIHRALGLQYIFSHRKPRVYDNELIIGNMTSKRIAPNYYIEGGSINILEDITHMGKRTIPLKLTGREKAELLRIGIQNSFKSVGGKALLKPSRLSHFLDFFRAKRYFITEEAGIGHQVGDYRMVVHEGLRRPFEEAKKRLDEGKLADGSTLNSDQKSFFQSVIITIDGIRKMAENLADEAEKLALQHGVTEKRKTELLESAKACRWVPFEPARTYLEGLQAVWLVHMALNLEDFEQGLSFGRLDQILLSLYRNDIAQGKLTPEVATEITASFCLKACETIPLYSERVDKFYSGNGVAQAFTLGGTDADGNDVTNELSGLILNAYAQVLTREPAVHVRIHSLTPDWFFHKSIELLQLGTSRPSLFGDTAVVRALEEAGMTKAHARDYAVIGCVEMASQGRTYNSSDAALFNLPLCLELALNEGKKFHGKARIEGSRRFGAPTPPASATKTFDDVLEAFRVQVRHGVDDMVKVISWLEETYRIVRTTPVNSILTQGCIEKGKDVTWGGGLYDYTSVQAAGLADAGDSLYILNKIVFEDKRFSLEEFVRILRDNFRGREDLRVELANKYPRYGNGNPAADRMTQLAADAFADALWAHKNTRGGQYVPGFYSMTCHIGFGKVTGALPNGRLSGTRLSNGLAPVDGSERLGPTAVLRSAASLDSKKWMNCCALNLKFDKQVVQGETGRKALVNLFKHYFAQGGMQVQVNVLDAETLKAAKKDPSSHPGIVVRVAGYCAYFNDLQSDVQDEIIERTAHGIG</sequence>